<evidence type="ECO:0000313" key="2">
    <source>
        <dbReference type="EMBL" id="SFM69979.1"/>
    </source>
</evidence>
<protein>
    <submittedName>
        <fullName evidence="2">Hint domain-containing protein</fullName>
    </submittedName>
</protein>
<name>A0A1I4SZY8_9HYPH</name>
<reference evidence="3" key="1">
    <citation type="submission" date="2016-10" db="EMBL/GenBank/DDBJ databases">
        <authorList>
            <person name="Varghese N."/>
            <person name="Submissions S."/>
        </authorList>
    </citation>
    <scope>NUCLEOTIDE SEQUENCE [LARGE SCALE GENOMIC DNA]</scope>
    <source>
        <strain evidence="3">BL36</strain>
    </source>
</reference>
<feature type="domain" description="Hedgehog/Intein (Hint)" evidence="1">
    <location>
        <begin position="1"/>
        <end position="119"/>
    </location>
</feature>
<dbReference type="EMBL" id="FOTK01000047">
    <property type="protein sequence ID" value="SFM69979.1"/>
    <property type="molecule type" value="Genomic_DNA"/>
</dbReference>
<dbReference type="SUPFAM" id="SSF51294">
    <property type="entry name" value="Hedgehog/intein (Hint) domain"/>
    <property type="match status" value="1"/>
</dbReference>
<dbReference type="InterPro" id="IPR036844">
    <property type="entry name" value="Hint_dom_sf"/>
</dbReference>
<evidence type="ECO:0000259" key="1">
    <source>
        <dbReference type="Pfam" id="PF13403"/>
    </source>
</evidence>
<gene>
    <name evidence="2" type="ORF">SAMN05192568_104729</name>
</gene>
<evidence type="ECO:0000313" key="3">
    <source>
        <dbReference type="Proteomes" id="UP000199048"/>
    </source>
</evidence>
<dbReference type="Pfam" id="PF13403">
    <property type="entry name" value="Hint_2"/>
    <property type="match status" value="1"/>
</dbReference>
<accession>A0A1I4SZY8</accession>
<dbReference type="STRING" id="582667.SAMN05192568_104729"/>
<dbReference type="InterPro" id="IPR028992">
    <property type="entry name" value="Hedgehog/Intein_dom"/>
</dbReference>
<dbReference type="Proteomes" id="UP000199048">
    <property type="component" value="Unassembled WGS sequence"/>
</dbReference>
<sequence>MAVEDLRIGDVVVTASGQRRPVRWIGQRHYPGLTAPQADRPVRIRAGALADGAPARDLWVSPDHALLLDGLLVAAGHLVNGRTITRGEAVTDLTYWHVELDSHDMLLAESVPAESFLPVAGLRAQFDGAIVPSDRRAAPTPYGERVEDGPLLKALVRRLIWRAGLSVDAPGFGALRGSLDLCEFRNGDLRVAGWAQDAAHPNGPVCLDIVVDGVVAAMTLADIDRPDLGAAAIGAGRHGFDLGLEEPIEPGVPHIVVVRRSADGVSIGAMRLDASGEWSRARVA</sequence>
<dbReference type="RefSeq" id="WP_244537355.1">
    <property type="nucleotide sequence ID" value="NZ_FOTK01000047.1"/>
</dbReference>
<dbReference type="AlphaFoldDB" id="A0A1I4SZY8"/>
<keyword evidence="3" id="KW-1185">Reference proteome</keyword>
<proteinExistence type="predicted"/>
<organism evidence="2 3">
    <name type="scientific">Methylobacterium pseudosasicola</name>
    <dbReference type="NCBI Taxonomy" id="582667"/>
    <lineage>
        <taxon>Bacteria</taxon>
        <taxon>Pseudomonadati</taxon>
        <taxon>Pseudomonadota</taxon>
        <taxon>Alphaproteobacteria</taxon>
        <taxon>Hyphomicrobiales</taxon>
        <taxon>Methylobacteriaceae</taxon>
        <taxon>Methylobacterium</taxon>
    </lineage>
</organism>